<dbReference type="AlphaFoldDB" id="A0AAW0J8F1"/>
<organism evidence="1 2">
    <name type="scientific">Quercus suber</name>
    <name type="common">Cork oak</name>
    <dbReference type="NCBI Taxonomy" id="58331"/>
    <lineage>
        <taxon>Eukaryota</taxon>
        <taxon>Viridiplantae</taxon>
        <taxon>Streptophyta</taxon>
        <taxon>Embryophyta</taxon>
        <taxon>Tracheophyta</taxon>
        <taxon>Spermatophyta</taxon>
        <taxon>Magnoliopsida</taxon>
        <taxon>eudicotyledons</taxon>
        <taxon>Gunneridae</taxon>
        <taxon>Pentapetalae</taxon>
        <taxon>rosids</taxon>
        <taxon>fabids</taxon>
        <taxon>Fagales</taxon>
        <taxon>Fagaceae</taxon>
        <taxon>Quercus</taxon>
    </lineage>
</organism>
<reference evidence="1 2" key="1">
    <citation type="journal article" date="2018" name="Sci. Data">
        <title>The draft genome sequence of cork oak.</title>
        <authorList>
            <person name="Ramos A.M."/>
            <person name="Usie A."/>
            <person name="Barbosa P."/>
            <person name="Barros P.M."/>
            <person name="Capote T."/>
            <person name="Chaves I."/>
            <person name="Simoes F."/>
            <person name="Abreu I."/>
            <person name="Carrasquinho I."/>
            <person name="Faro C."/>
            <person name="Guimaraes J.B."/>
            <person name="Mendonca D."/>
            <person name="Nobrega F."/>
            <person name="Rodrigues L."/>
            <person name="Saibo N.J.M."/>
            <person name="Varela M.C."/>
            <person name="Egas C."/>
            <person name="Matos J."/>
            <person name="Miguel C.M."/>
            <person name="Oliveira M.M."/>
            <person name="Ricardo C.P."/>
            <person name="Goncalves S."/>
        </authorList>
    </citation>
    <scope>NUCLEOTIDE SEQUENCE [LARGE SCALE GENOMIC DNA]</scope>
    <source>
        <strain evidence="2">cv. HL8</strain>
    </source>
</reference>
<gene>
    <name evidence="1" type="ORF">CFP56_035872</name>
</gene>
<name>A0AAW0J8F1_QUESU</name>
<evidence type="ECO:0000313" key="2">
    <source>
        <dbReference type="Proteomes" id="UP000237347"/>
    </source>
</evidence>
<proteinExistence type="predicted"/>
<keyword evidence="2" id="KW-1185">Reference proteome</keyword>
<accession>A0AAW0J8F1</accession>
<dbReference type="Proteomes" id="UP000237347">
    <property type="component" value="Unassembled WGS sequence"/>
</dbReference>
<dbReference type="EMBL" id="PKMF04000644">
    <property type="protein sequence ID" value="KAK7823129.1"/>
    <property type="molecule type" value="Genomic_DNA"/>
</dbReference>
<evidence type="ECO:0000313" key="1">
    <source>
        <dbReference type="EMBL" id="KAK7823129.1"/>
    </source>
</evidence>
<protein>
    <submittedName>
        <fullName evidence="1">Uncharacterized protein</fullName>
    </submittedName>
</protein>
<sequence>MQAFGLCVGPFLCFPFPSHLPCRYHRVDCRVRPTL</sequence>
<comment type="caution">
    <text evidence="1">The sequence shown here is derived from an EMBL/GenBank/DDBJ whole genome shotgun (WGS) entry which is preliminary data.</text>
</comment>